<feature type="region of interest" description="Disordered" evidence="1">
    <location>
        <begin position="27"/>
        <end position="49"/>
    </location>
</feature>
<evidence type="ECO:0000313" key="3">
    <source>
        <dbReference type="Proteomes" id="UP000630718"/>
    </source>
</evidence>
<comment type="caution">
    <text evidence="2">The sequence shown here is derived from an EMBL/GenBank/DDBJ whole genome shotgun (WGS) entry which is preliminary data.</text>
</comment>
<keyword evidence="3" id="KW-1185">Reference proteome</keyword>
<accession>A0A919DTB9</accession>
<evidence type="ECO:0000256" key="1">
    <source>
        <dbReference type="SAM" id="MobiDB-lite"/>
    </source>
</evidence>
<evidence type="ECO:0000313" key="2">
    <source>
        <dbReference type="EMBL" id="GHE82655.1"/>
    </source>
</evidence>
<dbReference type="AlphaFoldDB" id="A0A919DTB9"/>
<dbReference type="EMBL" id="BNBI01000001">
    <property type="protein sequence ID" value="GHE82655.1"/>
    <property type="molecule type" value="Genomic_DNA"/>
</dbReference>
<dbReference type="Proteomes" id="UP000630718">
    <property type="component" value="Unassembled WGS sequence"/>
</dbReference>
<sequence>MVEVPPDEVGGGTQAVAGGQQFAVARPSVGGHREHAAAQARPVGGVDPQGRPLLPVQSISFYPCVTSDMEEPILAITLGGQVRHMAGAAGCGLQWGLRSTEGAVRMVRPWEADPNAHFKRRLGKTPQELGNTTGTPECPDIWELTNGDIAVIGRDLTKSLGENLPEGVSISSDERLVVIPRNMLIAAKPDIPSV</sequence>
<name>A0A919DTB9_9ACTN</name>
<reference evidence="2" key="2">
    <citation type="submission" date="2020-09" db="EMBL/GenBank/DDBJ databases">
        <authorList>
            <person name="Sun Q."/>
            <person name="Ohkuma M."/>
        </authorList>
    </citation>
    <scope>NUCLEOTIDE SEQUENCE</scope>
    <source>
        <strain evidence="2">JCM 4477</strain>
    </source>
</reference>
<proteinExistence type="predicted"/>
<reference evidence="2" key="1">
    <citation type="journal article" date="2014" name="Int. J. Syst. Evol. Microbiol.">
        <title>Complete genome sequence of Corynebacterium casei LMG S-19264T (=DSM 44701T), isolated from a smear-ripened cheese.</title>
        <authorList>
            <consortium name="US DOE Joint Genome Institute (JGI-PGF)"/>
            <person name="Walter F."/>
            <person name="Albersmeier A."/>
            <person name="Kalinowski J."/>
            <person name="Ruckert C."/>
        </authorList>
    </citation>
    <scope>NUCLEOTIDE SEQUENCE</scope>
    <source>
        <strain evidence="2">JCM 4477</strain>
    </source>
</reference>
<organism evidence="2 3">
    <name type="scientific">Streptomyces fumanus</name>
    <dbReference type="NCBI Taxonomy" id="67302"/>
    <lineage>
        <taxon>Bacteria</taxon>
        <taxon>Bacillati</taxon>
        <taxon>Actinomycetota</taxon>
        <taxon>Actinomycetes</taxon>
        <taxon>Kitasatosporales</taxon>
        <taxon>Streptomycetaceae</taxon>
        <taxon>Streptomyces</taxon>
    </lineage>
</organism>
<protein>
    <submittedName>
        <fullName evidence="2">Uncharacterized protein</fullName>
    </submittedName>
</protein>
<gene>
    <name evidence="2" type="ORF">GCM10018772_01030</name>
</gene>